<dbReference type="GO" id="GO:0140097">
    <property type="term" value="F:catalytic activity, acting on DNA"/>
    <property type="evidence" value="ECO:0007669"/>
    <property type="project" value="UniProtKB-ARBA"/>
</dbReference>
<reference evidence="8" key="1">
    <citation type="submission" date="2012-11" db="EMBL/GenBank/DDBJ databases">
        <title>Dependencies among metagenomic species, viruses, plasmids and units of genetic variation.</title>
        <authorList>
            <person name="Nielsen H.B."/>
            <person name="Almeida M."/>
            <person name="Juncker A.S."/>
            <person name="Rasmussen S."/>
            <person name="Li J."/>
            <person name="Sunagawa S."/>
            <person name="Plichta D."/>
            <person name="Gautier L."/>
            <person name="Le Chatelier E."/>
            <person name="Peletier E."/>
            <person name="Bonde I."/>
            <person name="Nielsen T."/>
            <person name="Manichanh C."/>
            <person name="Arumugam M."/>
            <person name="Batto J."/>
            <person name="Santos M.B.Q.D."/>
            <person name="Blom N."/>
            <person name="Borruel N."/>
            <person name="Burgdorf K.S."/>
            <person name="Boumezbeur F."/>
            <person name="Casellas F."/>
            <person name="Dore J."/>
            <person name="Guarner F."/>
            <person name="Hansen T."/>
            <person name="Hildebrand F."/>
            <person name="Kaas R.S."/>
            <person name="Kennedy S."/>
            <person name="Kristiansen K."/>
            <person name="Kultima J.R."/>
            <person name="Leonard P."/>
            <person name="Levenez F."/>
            <person name="Lund O."/>
            <person name="Moumen B."/>
            <person name="Le Paslier D."/>
            <person name="Pons N."/>
            <person name="Pedersen O."/>
            <person name="Prifti E."/>
            <person name="Qin J."/>
            <person name="Raes J."/>
            <person name="Tap J."/>
            <person name="Tims S."/>
            <person name="Ussery D.W."/>
            <person name="Yamada T."/>
            <person name="MetaHit consortium"/>
            <person name="Renault P."/>
            <person name="Sicheritz-Ponten T."/>
            <person name="Bork P."/>
            <person name="Wang J."/>
            <person name="Brunak S."/>
            <person name="Ehrlich S.D."/>
        </authorList>
    </citation>
    <scope>NUCLEOTIDE SEQUENCE [LARGE SCALE GENOMIC DNA]</scope>
</reference>
<dbReference type="GO" id="GO:0051536">
    <property type="term" value="F:iron-sulfur cluster binding"/>
    <property type="evidence" value="ECO:0007669"/>
    <property type="project" value="UniProtKB-KW"/>
</dbReference>
<proteinExistence type="predicted"/>
<evidence type="ECO:0000313" key="8">
    <source>
        <dbReference type="EMBL" id="CDA39077.1"/>
    </source>
</evidence>
<evidence type="ECO:0000256" key="4">
    <source>
        <dbReference type="ARBA" id="ARBA00023004"/>
    </source>
</evidence>
<accession>R6ADA5</accession>
<dbReference type="Proteomes" id="UP000018175">
    <property type="component" value="Unassembled WGS sequence"/>
</dbReference>
<dbReference type="GO" id="GO:0003677">
    <property type="term" value="F:DNA binding"/>
    <property type="evidence" value="ECO:0007669"/>
    <property type="project" value="InterPro"/>
</dbReference>
<dbReference type="InterPro" id="IPR013785">
    <property type="entry name" value="Aldolase_TIM"/>
</dbReference>
<evidence type="ECO:0000256" key="3">
    <source>
        <dbReference type="ARBA" id="ARBA00022763"/>
    </source>
</evidence>
<comment type="caution">
    <text evidence="8">The sequence shown here is derived from an EMBL/GenBank/DDBJ whole genome shotgun (WGS) entry which is preliminary data.</text>
</comment>
<dbReference type="SUPFAM" id="SSF47781">
    <property type="entry name" value="RuvA domain 2-like"/>
    <property type="match status" value="1"/>
</dbReference>
<evidence type="ECO:0000313" key="9">
    <source>
        <dbReference type="Proteomes" id="UP000018175"/>
    </source>
</evidence>
<dbReference type="GO" id="GO:0016787">
    <property type="term" value="F:hydrolase activity"/>
    <property type="evidence" value="ECO:0007669"/>
    <property type="project" value="UniProtKB-ARBA"/>
</dbReference>
<protein>
    <recommendedName>
        <fullName evidence="7">Helix-hairpin-helix DNA-binding motif class 1 domain-containing protein</fullName>
    </recommendedName>
</protein>
<dbReference type="CDD" id="cd01335">
    <property type="entry name" value="Radical_SAM"/>
    <property type="match status" value="1"/>
</dbReference>
<organism evidence="8 9">
    <name type="scientific">Lachnospira eligens CAG:72</name>
    <dbReference type="NCBI Taxonomy" id="1263077"/>
    <lineage>
        <taxon>Bacteria</taxon>
        <taxon>Bacillati</taxon>
        <taxon>Bacillota</taxon>
        <taxon>Clostridia</taxon>
        <taxon>Lachnospirales</taxon>
        <taxon>Lachnospiraceae</taxon>
        <taxon>Lachnospira</taxon>
    </lineage>
</organism>
<dbReference type="InterPro" id="IPR010994">
    <property type="entry name" value="RuvA_2-like"/>
</dbReference>
<dbReference type="InterPro" id="IPR058240">
    <property type="entry name" value="rSAM_sf"/>
</dbReference>
<keyword evidence="4" id="KW-0408">Iron</keyword>
<dbReference type="GO" id="GO:0046872">
    <property type="term" value="F:metal ion binding"/>
    <property type="evidence" value="ECO:0007669"/>
    <property type="project" value="UniProtKB-KW"/>
</dbReference>
<dbReference type="SUPFAM" id="SSF102114">
    <property type="entry name" value="Radical SAM enzymes"/>
    <property type="match status" value="1"/>
</dbReference>
<evidence type="ECO:0000256" key="6">
    <source>
        <dbReference type="ARBA" id="ARBA00023204"/>
    </source>
</evidence>
<keyword evidence="3" id="KW-0227">DNA damage</keyword>
<dbReference type="AlphaFoldDB" id="R6ADA5"/>
<keyword evidence="6" id="KW-0234">DNA repair</keyword>
<dbReference type="Gene3D" id="1.10.150.320">
    <property type="entry name" value="Photosystem II 12 kDa extrinsic protein"/>
    <property type="match status" value="1"/>
</dbReference>
<gene>
    <name evidence="8" type="ORF">BN765_01391</name>
</gene>
<keyword evidence="2" id="KW-0479">Metal-binding</keyword>
<feature type="domain" description="Helix-hairpin-helix DNA-binding motif class 1" evidence="7">
    <location>
        <begin position="407"/>
        <end position="426"/>
    </location>
</feature>
<dbReference type="Pfam" id="PF00633">
    <property type="entry name" value="HHH"/>
    <property type="match status" value="1"/>
</dbReference>
<dbReference type="InterPro" id="IPR000445">
    <property type="entry name" value="HhH_motif"/>
</dbReference>
<dbReference type="GO" id="GO:0006281">
    <property type="term" value="P:DNA repair"/>
    <property type="evidence" value="ECO:0007669"/>
    <property type="project" value="UniProtKB-KW"/>
</dbReference>
<evidence type="ECO:0000256" key="2">
    <source>
        <dbReference type="ARBA" id="ARBA00022723"/>
    </source>
</evidence>
<keyword evidence="5" id="KW-0411">Iron-sulfur</keyword>
<dbReference type="InterPro" id="IPR007197">
    <property type="entry name" value="rSAM"/>
</dbReference>
<evidence type="ECO:0000256" key="5">
    <source>
        <dbReference type="ARBA" id="ARBA00023014"/>
    </source>
</evidence>
<dbReference type="EMBL" id="CBBU010000038">
    <property type="protein sequence ID" value="CDA39077.1"/>
    <property type="molecule type" value="Genomic_DNA"/>
</dbReference>
<dbReference type="PANTHER" id="PTHR21180:SF9">
    <property type="entry name" value="TYPE II SECRETION SYSTEM PROTEIN K"/>
    <property type="match status" value="1"/>
</dbReference>
<dbReference type="NCBIfam" id="TIGR03916">
    <property type="entry name" value="rSAM_link_UDG"/>
    <property type="match status" value="1"/>
</dbReference>
<dbReference type="SMART" id="SM00278">
    <property type="entry name" value="HhH1"/>
    <property type="match status" value="1"/>
</dbReference>
<dbReference type="SFLD" id="SFLDS00029">
    <property type="entry name" value="Radical_SAM"/>
    <property type="match status" value="1"/>
</dbReference>
<dbReference type="Pfam" id="PF04055">
    <property type="entry name" value="Radical_SAM"/>
    <property type="match status" value="1"/>
</dbReference>
<name>R6ADA5_9FIRM</name>
<dbReference type="Gene3D" id="3.20.20.70">
    <property type="entry name" value="Aldolase class I"/>
    <property type="match status" value="1"/>
</dbReference>
<dbReference type="SFLD" id="SFLDG01102">
    <property type="entry name" value="Uncharacterised_Radical_SAM_Su"/>
    <property type="match status" value="1"/>
</dbReference>
<keyword evidence="1" id="KW-0949">S-adenosyl-L-methionine</keyword>
<evidence type="ECO:0000259" key="7">
    <source>
        <dbReference type="SMART" id="SM00278"/>
    </source>
</evidence>
<sequence>MIKMLDIPNICFYNKHMFELYSDLTTMEKLEILADAAKYDVACTSSGVDRKGKKGFLGNSVACGVCHSFGADGRCISLLKVLMTNHCVYDCKYCMNRCSNDVPRATFTPDELCRLVIEFYKRNYIEGLFLSSGVLKNPSYTMERICETLMLLRTKYRFNGYIHVKAIPGAPDELLSRAGYLADRVSINLELPTAQSLSKLAPNKSFKTILEPMEKITGTIAANRLALGKEARMERSSINRYLTGSIFNQNGTDNGQAALSGTQRTALESGDKLSLPAASKDMCVKRPFAPAGQSTQMIIGATPETDLTLIRTTQHLYKNYDLKRVFYSAYIPLNEDSALPQLDADVPLLREHRLYQADWLLRFYGFQADELLSESRPNFNEQLDPKCDWAIRHLGQFPVEVQNASYDMLLRIPGIGPKSARRIVETRRYAKLDFDILKKIGVVLKRAHYFITCNGRMMYRIPIEESYITSCLTDDNHKENWEITHQNEKYHQLSLFE</sequence>
<dbReference type="InterPro" id="IPR003583">
    <property type="entry name" value="Hlx-hairpin-Hlx_DNA-bd_motif"/>
</dbReference>
<dbReference type="PANTHER" id="PTHR21180">
    <property type="entry name" value="ENDONUCLEASE/EXONUCLEASE/PHOSPHATASE FAMILY DOMAIN-CONTAINING PROTEIN 1"/>
    <property type="match status" value="1"/>
</dbReference>
<dbReference type="InterPro" id="IPR051675">
    <property type="entry name" value="Endo/Exo/Phosphatase_dom_1"/>
</dbReference>
<evidence type="ECO:0000256" key="1">
    <source>
        <dbReference type="ARBA" id="ARBA00022691"/>
    </source>
</evidence>
<dbReference type="InterPro" id="IPR023874">
    <property type="entry name" value="DNA_rSAM_put"/>
</dbReference>